<feature type="transmembrane region" description="Helical" evidence="1">
    <location>
        <begin position="39"/>
        <end position="68"/>
    </location>
</feature>
<name>A0A506PFR0_9FLAO</name>
<dbReference type="OrthoDB" id="1454542at2"/>
<accession>A0A506PFR0</accession>
<evidence type="ECO:0000256" key="1">
    <source>
        <dbReference type="SAM" id="Phobius"/>
    </source>
</evidence>
<dbReference type="Proteomes" id="UP000317332">
    <property type="component" value="Unassembled WGS sequence"/>
</dbReference>
<keyword evidence="3" id="KW-1185">Reference proteome</keyword>
<comment type="caution">
    <text evidence="2">The sequence shown here is derived from an EMBL/GenBank/DDBJ whole genome shotgun (WGS) entry which is preliminary data.</text>
</comment>
<dbReference type="AlphaFoldDB" id="A0A506PFR0"/>
<protein>
    <submittedName>
        <fullName evidence="2">Uncharacterized protein</fullName>
    </submittedName>
</protein>
<sequence>MPHDAIVRQRGIVFYFYLENSSVIPELVEVSNKLRYKGFVTFFLAGLVKYGLLVVGIGMIIILSFMLIKKKLKEQIKK</sequence>
<reference evidence="2 3" key="1">
    <citation type="submission" date="2019-06" db="EMBL/GenBank/DDBJ databases">
        <title>Flavobacteriaceae Paucihalobacterium erythroidium CWB-1, complete genome.</title>
        <authorList>
            <person name="Wu S."/>
        </authorList>
    </citation>
    <scope>NUCLEOTIDE SEQUENCE [LARGE SCALE GENOMIC DNA]</scope>
    <source>
        <strain evidence="2 3">CWB-1</strain>
    </source>
</reference>
<keyword evidence="1" id="KW-1133">Transmembrane helix</keyword>
<gene>
    <name evidence="2" type="ORF">FJ651_15465</name>
</gene>
<keyword evidence="1" id="KW-0472">Membrane</keyword>
<organism evidence="2 3">
    <name type="scientific">Paucihalobacter ruber</name>
    <dbReference type="NCBI Taxonomy" id="2567861"/>
    <lineage>
        <taxon>Bacteria</taxon>
        <taxon>Pseudomonadati</taxon>
        <taxon>Bacteroidota</taxon>
        <taxon>Flavobacteriia</taxon>
        <taxon>Flavobacteriales</taxon>
        <taxon>Flavobacteriaceae</taxon>
        <taxon>Paucihalobacter</taxon>
    </lineage>
</organism>
<dbReference type="EMBL" id="VHIQ01000011">
    <property type="protein sequence ID" value="TPV31160.1"/>
    <property type="molecule type" value="Genomic_DNA"/>
</dbReference>
<evidence type="ECO:0000313" key="3">
    <source>
        <dbReference type="Proteomes" id="UP000317332"/>
    </source>
</evidence>
<keyword evidence="1" id="KW-0812">Transmembrane</keyword>
<proteinExistence type="predicted"/>
<evidence type="ECO:0000313" key="2">
    <source>
        <dbReference type="EMBL" id="TPV31160.1"/>
    </source>
</evidence>